<keyword evidence="2" id="KW-1185">Reference proteome</keyword>
<reference evidence="1" key="1">
    <citation type="submission" date="2023-03" db="EMBL/GenBank/DDBJ databases">
        <title>Chromosome-scale reference genome and RAD-based genetic map of yellow starthistle (Centaurea solstitialis) reveal putative structural variation and QTLs associated with invader traits.</title>
        <authorList>
            <person name="Reatini B."/>
            <person name="Cang F.A."/>
            <person name="Jiang Q."/>
            <person name="Mckibben M.T.W."/>
            <person name="Barker M.S."/>
            <person name="Rieseberg L.H."/>
            <person name="Dlugosch K.M."/>
        </authorList>
    </citation>
    <scope>NUCLEOTIDE SEQUENCE</scope>
    <source>
        <strain evidence="1">CAN-66</strain>
        <tissue evidence="1">Leaf</tissue>
    </source>
</reference>
<sequence>MSSQYIFSTTEYSFSSLPCTMPIELKCHLHDLSRTSFSEMTFDLLRTFTCRYKAKPKKQKAVETWLRSPMSASLKVENILDEILAKAILQRQQIEQGQKYRARAFFSNHNPFMVRSKDTKKIKKTKQKLDRIAGNRSRLTLLVMHELRVRL</sequence>
<accession>A0AA38W7C2</accession>
<comment type="caution">
    <text evidence="1">The sequence shown here is derived from an EMBL/GenBank/DDBJ whole genome shotgun (WGS) entry which is preliminary data.</text>
</comment>
<gene>
    <name evidence="1" type="ORF">OSB04_026540</name>
</gene>
<protein>
    <submittedName>
        <fullName evidence="1">Uncharacterized protein</fullName>
    </submittedName>
</protein>
<name>A0AA38W7C2_9ASTR</name>
<dbReference type="EMBL" id="JARYMX010000007">
    <property type="protein sequence ID" value="KAJ9540034.1"/>
    <property type="molecule type" value="Genomic_DNA"/>
</dbReference>
<dbReference type="AlphaFoldDB" id="A0AA38W7C2"/>
<evidence type="ECO:0000313" key="1">
    <source>
        <dbReference type="EMBL" id="KAJ9540034.1"/>
    </source>
</evidence>
<organism evidence="1 2">
    <name type="scientific">Centaurea solstitialis</name>
    <name type="common">yellow star-thistle</name>
    <dbReference type="NCBI Taxonomy" id="347529"/>
    <lineage>
        <taxon>Eukaryota</taxon>
        <taxon>Viridiplantae</taxon>
        <taxon>Streptophyta</taxon>
        <taxon>Embryophyta</taxon>
        <taxon>Tracheophyta</taxon>
        <taxon>Spermatophyta</taxon>
        <taxon>Magnoliopsida</taxon>
        <taxon>eudicotyledons</taxon>
        <taxon>Gunneridae</taxon>
        <taxon>Pentapetalae</taxon>
        <taxon>asterids</taxon>
        <taxon>campanulids</taxon>
        <taxon>Asterales</taxon>
        <taxon>Asteraceae</taxon>
        <taxon>Carduoideae</taxon>
        <taxon>Cardueae</taxon>
        <taxon>Centaureinae</taxon>
        <taxon>Centaurea</taxon>
    </lineage>
</organism>
<dbReference type="Proteomes" id="UP001172457">
    <property type="component" value="Chromosome 7"/>
</dbReference>
<proteinExistence type="predicted"/>
<evidence type="ECO:0000313" key="2">
    <source>
        <dbReference type="Proteomes" id="UP001172457"/>
    </source>
</evidence>